<sequence length="48" mass="5307">MGGECVFFCYLPLVLGWGVALPSYEEAIALPAISTMAWARMRESISIR</sequence>
<gene>
    <name evidence="1" type="ORF">MICAH_5370001</name>
</gene>
<organism evidence="1 2">
    <name type="scientific">Microcystis aeruginosa PCC 9809</name>
    <dbReference type="NCBI Taxonomy" id="1160285"/>
    <lineage>
        <taxon>Bacteria</taxon>
        <taxon>Bacillati</taxon>
        <taxon>Cyanobacteriota</taxon>
        <taxon>Cyanophyceae</taxon>
        <taxon>Oscillatoriophycideae</taxon>
        <taxon>Chroococcales</taxon>
        <taxon>Microcystaceae</taxon>
        <taxon>Microcystis</taxon>
    </lineage>
</organism>
<dbReference type="AlphaFoldDB" id="I4I3N6"/>
<evidence type="ECO:0000313" key="1">
    <source>
        <dbReference type="EMBL" id="CCI28910.1"/>
    </source>
</evidence>
<proteinExistence type="predicted"/>
<accession>I4I3N6</accession>
<reference evidence="1 2" key="1">
    <citation type="submission" date="2012-04" db="EMBL/GenBank/DDBJ databases">
        <authorList>
            <person name="Genoscope - CEA"/>
        </authorList>
    </citation>
    <scope>NUCLEOTIDE SEQUENCE [LARGE SCALE GENOMIC DNA]</scope>
    <source>
        <strain evidence="1 2">9809</strain>
    </source>
</reference>
<name>I4I3N6_MICAE</name>
<comment type="caution">
    <text evidence="1">The sequence shown here is derived from an EMBL/GenBank/DDBJ whole genome shotgun (WGS) entry which is preliminary data.</text>
</comment>
<dbReference type="HOGENOM" id="CLU_3154876_0_0_3"/>
<dbReference type="Proteomes" id="UP000004775">
    <property type="component" value="Unassembled WGS sequence"/>
</dbReference>
<protein>
    <submittedName>
        <fullName evidence="1">Uncharacterized protein</fullName>
    </submittedName>
</protein>
<evidence type="ECO:0000313" key="2">
    <source>
        <dbReference type="Proteomes" id="UP000004775"/>
    </source>
</evidence>
<dbReference type="EMBL" id="CAIO01000487">
    <property type="protein sequence ID" value="CCI28910.1"/>
    <property type="molecule type" value="Genomic_DNA"/>
</dbReference>